<name>A0ABT7DWR2_9NEIS</name>
<dbReference type="RefSeq" id="WP_284100809.1">
    <property type="nucleotide sequence ID" value="NZ_JARRAF010000010.1"/>
</dbReference>
<organism evidence="1 2">
    <name type="scientific">Parachitinimonas caeni</name>
    <dbReference type="NCBI Taxonomy" id="3031301"/>
    <lineage>
        <taxon>Bacteria</taxon>
        <taxon>Pseudomonadati</taxon>
        <taxon>Pseudomonadota</taxon>
        <taxon>Betaproteobacteria</taxon>
        <taxon>Neisseriales</taxon>
        <taxon>Chitinibacteraceae</taxon>
        <taxon>Parachitinimonas</taxon>
    </lineage>
</organism>
<comment type="caution">
    <text evidence="1">The sequence shown here is derived from an EMBL/GenBank/DDBJ whole genome shotgun (WGS) entry which is preliminary data.</text>
</comment>
<reference evidence="1" key="1">
    <citation type="submission" date="2023-03" db="EMBL/GenBank/DDBJ databases">
        <title>Chitinimonas shenzhenensis gen. nov., sp. nov., a novel member of family Burkholderiaceae isolated from activated sludge collected in Shen Zhen, China.</title>
        <authorList>
            <person name="Wang X."/>
        </authorList>
    </citation>
    <scope>NUCLEOTIDE SEQUENCE</scope>
    <source>
        <strain evidence="1">DQS-5</strain>
    </source>
</reference>
<evidence type="ECO:0000313" key="2">
    <source>
        <dbReference type="Proteomes" id="UP001172778"/>
    </source>
</evidence>
<accession>A0ABT7DWR2</accession>
<gene>
    <name evidence="1" type="ORF">PZA18_10580</name>
</gene>
<evidence type="ECO:0000313" key="1">
    <source>
        <dbReference type="EMBL" id="MDK2124498.1"/>
    </source>
</evidence>
<dbReference type="EMBL" id="JARRAF010000010">
    <property type="protein sequence ID" value="MDK2124498.1"/>
    <property type="molecule type" value="Genomic_DNA"/>
</dbReference>
<keyword evidence="2" id="KW-1185">Reference proteome</keyword>
<evidence type="ECO:0008006" key="3">
    <source>
        <dbReference type="Google" id="ProtNLM"/>
    </source>
</evidence>
<proteinExistence type="predicted"/>
<dbReference type="Proteomes" id="UP001172778">
    <property type="component" value="Unassembled WGS sequence"/>
</dbReference>
<protein>
    <recommendedName>
        <fullName evidence="3">Phage tail protein</fullName>
    </recommendedName>
</protein>
<sequence length="540" mass="58848">MNDAEFLAWLRSGARRVVLIEARPFDGQAEHPIYLSQGGYTSGPADIPPNQPYADLATVPRFKGELGDSLDGVAVPAWGDIEVLNALGEFDHWLGWSWDKRPVALYVGAPDWPRAAFRPVLVGVLTDIAVKDGATLTLKIADRQQLFNTPVSTRSLADPEPLGGLVWQILGGEPVTSIDAVDDDGRLVSFAAEPALGRFSLAAPPVGRLNVRFTGGNASGGTLLPIPLGAVFNVTPPLLNGGLHRYLLADGPVQAVTACRDDGAPLPFTLDAANGRLTLNSAPTGTFTLDLQGRTDNGPWPHTVASLSRFLLQRYAGLTDAELDLASFARLDTDCPQTVGIWLADRTNLLDVLDSLLRSVGAWLWPDRNGRVRVGRLMAPTQASLQLGPDDLDARRELRLLRRRLPARSVSLRYRHNYQPLTNVREATPDADKAALRQAWQRLPLRQSTPYQGAEDLEPETCLMNIHDARTEAARRLLARRGVQSVWELPTLLAPLTMQIGDAVQFGAVRYLAGRFGVVVGIDEALTDNQTTLQVWVPHE</sequence>